<feature type="transmembrane region" description="Helical" evidence="11">
    <location>
        <begin position="12"/>
        <end position="34"/>
    </location>
</feature>
<keyword evidence="5 11" id="KW-0812">Transmembrane</keyword>
<evidence type="ECO:0000256" key="8">
    <source>
        <dbReference type="ARBA" id="ARBA00023065"/>
    </source>
</evidence>
<evidence type="ECO:0000256" key="4">
    <source>
        <dbReference type="ARBA" id="ARBA00022547"/>
    </source>
</evidence>
<comment type="similarity">
    <text evidence="2">Belongs to the ATPase A chain family.</text>
</comment>
<sequence length="278" mass="31503">MVLDLFSSLDRFSGSLGLWFVVFWLVSLYFVVWVCSGSTFWMVSGRVEALVLGLHKFDPGQMHKSQPFSDPGFSVLICSSWLVVGSTGFFSMYPYFGDMARDPAFIYSVTMTLWWYALISYSLCSPKSFIYSIFLGPKSVIYFFGMLILESVSWVTRGFTFGARFLISGTFGTCVSYVMCDMLSAWSFSEDGVPGWFGMLLGAFFWNIYEVLAITFQCYLIGLLGICFCNPHPIGFMGPNRLRLVEVMDMKRSKKSSNVMKHWADFCYIGNLAFFVSG</sequence>
<evidence type="ECO:0000256" key="6">
    <source>
        <dbReference type="ARBA" id="ARBA00022781"/>
    </source>
</evidence>
<accession>A0A516IDH6</accession>
<organism evidence="12">
    <name type="scientific">Vasticardium flavum</name>
    <dbReference type="NCBI Taxonomy" id="80826"/>
    <lineage>
        <taxon>Eukaryota</taxon>
        <taxon>Metazoa</taxon>
        <taxon>Spiralia</taxon>
        <taxon>Lophotrochozoa</taxon>
        <taxon>Mollusca</taxon>
        <taxon>Bivalvia</taxon>
        <taxon>Autobranchia</taxon>
        <taxon>Heteroconchia</taxon>
        <taxon>Euheterodonta</taxon>
        <taxon>Imparidentia</taxon>
        <taxon>Neoheterodontei</taxon>
        <taxon>Cardiida</taxon>
        <taxon>Cardioidea</taxon>
        <taxon>Cardiidae</taxon>
        <taxon>Trachycardiinae</taxon>
        <taxon>Vasticardium</taxon>
    </lineage>
</organism>
<keyword evidence="8" id="KW-0406">Ion transport</keyword>
<evidence type="ECO:0000256" key="9">
    <source>
        <dbReference type="ARBA" id="ARBA00023136"/>
    </source>
</evidence>
<feature type="transmembrane region" description="Helical" evidence="11">
    <location>
        <begin position="129"/>
        <end position="149"/>
    </location>
</feature>
<dbReference type="GO" id="GO:0006754">
    <property type="term" value="P:ATP biosynthetic process"/>
    <property type="evidence" value="ECO:0007669"/>
    <property type="project" value="UniProtKB-KW"/>
</dbReference>
<dbReference type="AlphaFoldDB" id="A0A516IDH6"/>
<keyword evidence="6" id="KW-0375">Hydrogen ion transport</keyword>
<evidence type="ECO:0000256" key="3">
    <source>
        <dbReference type="ARBA" id="ARBA00022448"/>
    </source>
</evidence>
<name>A0A516IDH6_9BIVA</name>
<keyword evidence="9 11" id="KW-0472">Membrane</keyword>
<feature type="transmembrane region" description="Helical" evidence="11">
    <location>
        <begin position="104"/>
        <end position="123"/>
    </location>
</feature>
<dbReference type="EMBL" id="MK783266">
    <property type="protein sequence ID" value="QDP14177.1"/>
    <property type="molecule type" value="Genomic_DNA"/>
</dbReference>
<reference evidence="12" key="1">
    <citation type="journal article" date="2019" name="Mitochondrial DNA Part B Resour">
        <title>Complete mitochondrial genome of Trachycardium flavum (Linnaeus, 1758).</title>
        <authorList>
            <person name="Pu L."/>
            <person name="Liu H."/>
            <person name="Yang M."/>
            <person name="Wang G."/>
            <person name="Xia G."/>
            <person name="Shen M."/>
            <person name="Li B."/>
        </authorList>
    </citation>
    <scope>NUCLEOTIDE SEQUENCE</scope>
</reference>
<geneLocation type="mitochondrion" evidence="12"/>
<evidence type="ECO:0000256" key="10">
    <source>
        <dbReference type="ARBA" id="ARBA00023310"/>
    </source>
</evidence>
<feature type="transmembrane region" description="Helical" evidence="11">
    <location>
        <begin position="72"/>
        <end position="92"/>
    </location>
</feature>
<dbReference type="InterPro" id="IPR035908">
    <property type="entry name" value="F0_ATP_A_sf"/>
</dbReference>
<gene>
    <name evidence="12" type="primary">ATP6</name>
</gene>
<evidence type="ECO:0000313" key="12">
    <source>
        <dbReference type="EMBL" id="QDP14177.1"/>
    </source>
</evidence>
<evidence type="ECO:0000256" key="5">
    <source>
        <dbReference type="ARBA" id="ARBA00022692"/>
    </source>
</evidence>
<keyword evidence="12" id="KW-0496">Mitochondrion</keyword>
<protein>
    <submittedName>
        <fullName evidence="12">ATP synthase F0 subunit 6</fullName>
    </submittedName>
</protein>
<dbReference type="SUPFAM" id="SSF81336">
    <property type="entry name" value="F1F0 ATP synthase subunit A"/>
    <property type="match status" value="1"/>
</dbReference>
<dbReference type="GO" id="GO:0045259">
    <property type="term" value="C:proton-transporting ATP synthase complex"/>
    <property type="evidence" value="ECO:0007669"/>
    <property type="project" value="UniProtKB-KW"/>
</dbReference>
<evidence type="ECO:0000256" key="11">
    <source>
        <dbReference type="SAM" id="Phobius"/>
    </source>
</evidence>
<keyword evidence="7 11" id="KW-1133">Transmembrane helix</keyword>
<dbReference type="GO" id="GO:1902600">
    <property type="term" value="P:proton transmembrane transport"/>
    <property type="evidence" value="ECO:0007669"/>
    <property type="project" value="UniProtKB-KW"/>
</dbReference>
<comment type="subcellular location">
    <subcellularLocation>
        <location evidence="1">Membrane</location>
        <topology evidence="1">Multi-pass membrane protein</topology>
    </subcellularLocation>
</comment>
<proteinExistence type="inferred from homology"/>
<feature type="transmembrane region" description="Helical" evidence="11">
    <location>
        <begin position="161"/>
        <end position="188"/>
    </location>
</feature>
<evidence type="ECO:0000256" key="1">
    <source>
        <dbReference type="ARBA" id="ARBA00004141"/>
    </source>
</evidence>
<evidence type="ECO:0000256" key="2">
    <source>
        <dbReference type="ARBA" id="ARBA00006810"/>
    </source>
</evidence>
<keyword evidence="4" id="KW-0138">CF(0)</keyword>
<keyword evidence="10" id="KW-0066">ATP synthesis</keyword>
<evidence type="ECO:0000256" key="7">
    <source>
        <dbReference type="ARBA" id="ARBA00022989"/>
    </source>
</evidence>
<keyword evidence="3" id="KW-0813">Transport</keyword>